<evidence type="ECO:0000256" key="1">
    <source>
        <dbReference type="SAM" id="SignalP"/>
    </source>
</evidence>
<keyword evidence="1" id="KW-0732">Signal</keyword>
<sequence>MVIFIHLILYIFICSLQSITKHVYGVTDPSKGFSLKQLESTHNEGGQTLIINRVKRYSNDGDGDGGGDGSAGKCGCRCRKGTYCVSCIPIDTCIPYARPRPRHHWRRPHTIKRKYYWKPRQKKTWLKRLMSITTNVYGIADHFNNNPKQLKYIDKDLQPSINYSSRNKRYMSSGIGEGGGDFGGGAGAPCPEGLCFYGGINCVPCRRPKTNRYWKAYSKECLSRSNRDKRYLEGGDGDWGGDGAAGCSGPECSKGYCSNGHDCECRPCPRSRPRNARKNIRFSYL</sequence>
<dbReference type="WBParaSite" id="scaffold12793_cov183.g16519">
    <property type="protein sequence ID" value="scaffold12793_cov183.g16519"/>
    <property type="gene ID" value="scaffold12793_cov183.g16519"/>
</dbReference>
<organism evidence="2 3">
    <name type="scientific">Meloidogyne javanica</name>
    <name type="common">Root-knot nematode worm</name>
    <dbReference type="NCBI Taxonomy" id="6303"/>
    <lineage>
        <taxon>Eukaryota</taxon>
        <taxon>Metazoa</taxon>
        <taxon>Ecdysozoa</taxon>
        <taxon>Nematoda</taxon>
        <taxon>Chromadorea</taxon>
        <taxon>Rhabditida</taxon>
        <taxon>Tylenchina</taxon>
        <taxon>Tylenchomorpha</taxon>
        <taxon>Tylenchoidea</taxon>
        <taxon>Meloidogynidae</taxon>
        <taxon>Meloidogyninae</taxon>
        <taxon>Meloidogyne</taxon>
        <taxon>Meloidogyne incognita group</taxon>
    </lineage>
</organism>
<dbReference type="AlphaFoldDB" id="A0A915LJM0"/>
<dbReference type="Proteomes" id="UP000887561">
    <property type="component" value="Unplaced"/>
</dbReference>
<reference evidence="3" key="1">
    <citation type="submission" date="2022-11" db="UniProtKB">
        <authorList>
            <consortium name="WormBaseParasite"/>
        </authorList>
    </citation>
    <scope>IDENTIFICATION</scope>
</reference>
<keyword evidence="2" id="KW-1185">Reference proteome</keyword>
<evidence type="ECO:0000313" key="2">
    <source>
        <dbReference type="Proteomes" id="UP000887561"/>
    </source>
</evidence>
<feature type="chain" id="PRO_5036953719" evidence="1">
    <location>
        <begin position="19"/>
        <end position="285"/>
    </location>
</feature>
<proteinExistence type="predicted"/>
<evidence type="ECO:0000313" key="3">
    <source>
        <dbReference type="WBParaSite" id="scaffold12793_cov183.g16519"/>
    </source>
</evidence>
<protein>
    <submittedName>
        <fullName evidence="3">Uncharacterized protein</fullName>
    </submittedName>
</protein>
<accession>A0A915LJM0</accession>
<name>A0A915LJM0_MELJA</name>
<feature type="signal peptide" evidence="1">
    <location>
        <begin position="1"/>
        <end position="18"/>
    </location>
</feature>